<sequence>MPQVVHSDILITPKRNNIKPYSIPNAPRKSRISNKSIRHLSPVPFENFILPKSQKCTNKHPISEDLDFYDSDIFSMSDSLSPGISPKKSSPSLLIMSKTKSHNSFEKSREICKNNINLSSYALNDCSTLIQRSYMDQINTLDISSLFK</sequence>
<organism evidence="1 2">
    <name type="scientific">Smittium simulii</name>
    <dbReference type="NCBI Taxonomy" id="133385"/>
    <lineage>
        <taxon>Eukaryota</taxon>
        <taxon>Fungi</taxon>
        <taxon>Fungi incertae sedis</taxon>
        <taxon>Zoopagomycota</taxon>
        <taxon>Kickxellomycotina</taxon>
        <taxon>Harpellomycetes</taxon>
        <taxon>Harpellales</taxon>
        <taxon>Legeriomycetaceae</taxon>
        <taxon>Smittium</taxon>
    </lineage>
</organism>
<accession>A0A2T9YVH9</accession>
<keyword evidence="2" id="KW-1185">Reference proteome</keyword>
<gene>
    <name evidence="1" type="ORF">BB561_001231</name>
</gene>
<comment type="caution">
    <text evidence="1">The sequence shown here is derived from an EMBL/GenBank/DDBJ whole genome shotgun (WGS) entry which is preliminary data.</text>
</comment>
<protein>
    <submittedName>
        <fullName evidence="1">Uncharacterized protein</fullName>
    </submittedName>
</protein>
<dbReference type="Proteomes" id="UP000245383">
    <property type="component" value="Unassembled WGS sequence"/>
</dbReference>
<dbReference type="EMBL" id="MBFR01000035">
    <property type="protein sequence ID" value="PVU96345.1"/>
    <property type="molecule type" value="Genomic_DNA"/>
</dbReference>
<evidence type="ECO:0000313" key="2">
    <source>
        <dbReference type="Proteomes" id="UP000245383"/>
    </source>
</evidence>
<reference evidence="1 2" key="1">
    <citation type="journal article" date="2018" name="MBio">
        <title>Comparative Genomics Reveals the Core Gene Toolbox for the Fungus-Insect Symbiosis.</title>
        <authorList>
            <person name="Wang Y."/>
            <person name="Stata M."/>
            <person name="Wang W."/>
            <person name="Stajich J.E."/>
            <person name="White M.M."/>
            <person name="Moncalvo J.M."/>
        </authorList>
    </citation>
    <scope>NUCLEOTIDE SEQUENCE [LARGE SCALE GENOMIC DNA]</scope>
    <source>
        <strain evidence="1 2">SWE-8-4</strain>
    </source>
</reference>
<evidence type="ECO:0000313" key="1">
    <source>
        <dbReference type="EMBL" id="PVU96345.1"/>
    </source>
</evidence>
<dbReference type="AlphaFoldDB" id="A0A2T9YVH9"/>
<proteinExistence type="predicted"/>
<name>A0A2T9YVH9_9FUNG</name>